<evidence type="ECO:0000313" key="2">
    <source>
        <dbReference type="Proteomes" id="UP000178912"/>
    </source>
</evidence>
<accession>A0A1E1K214</accession>
<dbReference type="AlphaFoldDB" id="A0A1E1K214"/>
<name>A0A1E1K214_9HELO</name>
<proteinExistence type="predicted"/>
<dbReference type="EMBL" id="FJUX01000010">
    <property type="protein sequence ID" value="CZS91910.1"/>
    <property type="molecule type" value="Genomic_DNA"/>
</dbReference>
<evidence type="ECO:0000313" key="1">
    <source>
        <dbReference type="EMBL" id="CZS91910.1"/>
    </source>
</evidence>
<gene>
    <name evidence="1" type="ORF">RAG0_02466</name>
</gene>
<protein>
    <submittedName>
        <fullName evidence="1">Uncharacterized protein</fullName>
    </submittedName>
</protein>
<organism evidence="1 2">
    <name type="scientific">Rhynchosporium agropyri</name>
    <dbReference type="NCBI Taxonomy" id="914238"/>
    <lineage>
        <taxon>Eukaryota</taxon>
        <taxon>Fungi</taxon>
        <taxon>Dikarya</taxon>
        <taxon>Ascomycota</taxon>
        <taxon>Pezizomycotina</taxon>
        <taxon>Leotiomycetes</taxon>
        <taxon>Helotiales</taxon>
        <taxon>Ploettnerulaceae</taxon>
        <taxon>Rhynchosporium</taxon>
    </lineage>
</organism>
<dbReference type="Proteomes" id="UP000178912">
    <property type="component" value="Unassembled WGS sequence"/>
</dbReference>
<reference evidence="2" key="1">
    <citation type="submission" date="2016-03" db="EMBL/GenBank/DDBJ databases">
        <authorList>
            <person name="Guldener U."/>
        </authorList>
    </citation>
    <scope>NUCLEOTIDE SEQUENCE [LARGE SCALE GENOMIC DNA]</scope>
    <source>
        <strain evidence="2">04CH-RAC-A.6.1</strain>
    </source>
</reference>
<keyword evidence="2" id="KW-1185">Reference proteome</keyword>
<sequence length="92" mass="9992">MSLRPGTSDSPAGWLDRAPPLSLSLVPVPVIVNVNVMENKWDGLGCAALRCAASDHSRLVLPILPSTCRYCTYSGLKYLHSRSVLDAQLIKK</sequence>